<dbReference type="EMBL" id="MVBO01000005">
    <property type="protein sequence ID" value="OZJ06292.1"/>
    <property type="molecule type" value="Genomic_DNA"/>
</dbReference>
<proteinExistence type="inferred from homology"/>
<dbReference type="Pfam" id="PF01544">
    <property type="entry name" value="CorA"/>
    <property type="match status" value="1"/>
</dbReference>
<organism evidence="8 9">
    <name type="scientific">Bifiguratus adelaidae</name>
    <dbReference type="NCBI Taxonomy" id="1938954"/>
    <lineage>
        <taxon>Eukaryota</taxon>
        <taxon>Fungi</taxon>
        <taxon>Fungi incertae sedis</taxon>
        <taxon>Mucoromycota</taxon>
        <taxon>Mucoromycotina</taxon>
        <taxon>Endogonomycetes</taxon>
        <taxon>Endogonales</taxon>
        <taxon>Endogonales incertae sedis</taxon>
        <taxon>Bifiguratus</taxon>
    </lineage>
</organism>
<feature type="compositionally biased region" description="Polar residues" evidence="6">
    <location>
        <begin position="70"/>
        <end position="82"/>
    </location>
</feature>
<protein>
    <recommendedName>
        <fullName evidence="10">Cora-domain-containing protein</fullName>
    </recommendedName>
</protein>
<reference evidence="8 9" key="1">
    <citation type="journal article" date="2017" name="Mycologia">
        <title>Bifiguratus adelaidae, gen. et sp. nov., a new member of Mucoromycotina in endophytic and soil-dwelling habitats.</title>
        <authorList>
            <person name="Torres-Cruz T.J."/>
            <person name="Billingsley Tobias T.L."/>
            <person name="Almatruk M."/>
            <person name="Hesse C."/>
            <person name="Kuske C.R."/>
            <person name="Desiro A."/>
            <person name="Benucci G.M."/>
            <person name="Bonito G."/>
            <person name="Stajich J.E."/>
            <person name="Dunlap C."/>
            <person name="Arnold A.E."/>
            <person name="Porras-Alfaro A."/>
        </authorList>
    </citation>
    <scope>NUCLEOTIDE SEQUENCE [LARGE SCALE GENOMIC DNA]</scope>
    <source>
        <strain evidence="8 9">AZ0501</strain>
    </source>
</reference>
<feature type="transmembrane region" description="Helical" evidence="7">
    <location>
        <begin position="647"/>
        <end position="668"/>
    </location>
</feature>
<evidence type="ECO:0000256" key="7">
    <source>
        <dbReference type="SAM" id="Phobius"/>
    </source>
</evidence>
<dbReference type="PANTHER" id="PTHR21535:SF51">
    <property type="entry name" value="MANGANESE RESISTANCE PROTEIN MNR2"/>
    <property type="match status" value="1"/>
</dbReference>
<keyword evidence="3 7" id="KW-0812">Transmembrane</keyword>
<feature type="compositionally biased region" description="Basic and acidic residues" evidence="6">
    <location>
        <begin position="251"/>
        <end position="263"/>
    </location>
</feature>
<feature type="compositionally biased region" description="Basic and acidic residues" evidence="6">
    <location>
        <begin position="28"/>
        <end position="38"/>
    </location>
</feature>
<dbReference type="InterPro" id="IPR044089">
    <property type="entry name" value="Alr1-like"/>
</dbReference>
<dbReference type="Gene3D" id="1.20.58.340">
    <property type="entry name" value="Magnesium transport protein CorA, transmembrane region"/>
    <property type="match status" value="2"/>
</dbReference>
<evidence type="ECO:0008006" key="10">
    <source>
        <dbReference type="Google" id="ProtNLM"/>
    </source>
</evidence>
<comment type="subcellular location">
    <subcellularLocation>
        <location evidence="1">Membrane</location>
        <topology evidence="1">Multi-pass membrane protein</topology>
    </subcellularLocation>
</comment>
<name>A0A261Y6R1_9FUNG</name>
<dbReference type="CDD" id="cd12829">
    <property type="entry name" value="Alr1p-like"/>
    <property type="match status" value="1"/>
</dbReference>
<evidence type="ECO:0000256" key="1">
    <source>
        <dbReference type="ARBA" id="ARBA00004141"/>
    </source>
</evidence>
<comment type="similarity">
    <text evidence="2">Belongs to the CorA metal ion transporter (MIT) (TC 1.A.35) family.</text>
</comment>
<dbReference type="PANTHER" id="PTHR21535">
    <property type="entry name" value="MAGNESIUM AND COBALT TRANSPORT PROTEIN/MITOCHONDRIAL IMPORT INNER MEMBRANE TRANSLOCASE SUBUNIT TIM8"/>
    <property type="match status" value="1"/>
</dbReference>
<dbReference type="SUPFAM" id="SSF144083">
    <property type="entry name" value="Magnesium transport protein CorA, transmembrane region"/>
    <property type="match status" value="1"/>
</dbReference>
<evidence type="ECO:0000256" key="4">
    <source>
        <dbReference type="ARBA" id="ARBA00022989"/>
    </source>
</evidence>
<evidence type="ECO:0000256" key="3">
    <source>
        <dbReference type="ARBA" id="ARBA00022692"/>
    </source>
</evidence>
<evidence type="ECO:0000313" key="9">
    <source>
        <dbReference type="Proteomes" id="UP000242875"/>
    </source>
</evidence>
<sequence>MSGNFTPKWRKLNSKHSSSNPSTPLSHRSVEDLERTDDPAAPLLASEPYSQPDYDSIRERGSMDEDRNKVYSTAKQLITQLSPNRQQRQYQLQQQLNEPQDYVSYEPHPADRLSSSHHPYSPNRREEPAILPRRRSVEPKSILMSSSPDHMNNPNGDYAIQILDAPHPLRHAESSPPDSPGAVETDTQPASRRGSTIEEDVCFPASPIVYMGGIDFEALEEVVREENEMLRRERHQSQSGPPGDYGNSSSEADRTSLMKDRRSSSRGRAMSLGVTGFTGFGNSLPPHSLSEWGSPTNDMPPDHMFSGLARKYTSYTEPFPESVKHEPTPYRFTFWSPFLLHTIHARTFSEIPGPGETLAGLLSRGMFWLNVLSPSDNEMRALSKIFHIHPLTSEDIRLEETREKCEVFKNYYFVCFRTFDQDPSSEMYMQPLSIYLIVMKEGIITIHFHPTQHPENVRRRIKQLRDFIQVTPDWINYAMLDDITDSFFPLIRNVEFEVDSIDELVLILKESEQTDMLRRIGHCRKKVMTLLRLLGTKADVIKTLLKRCERGEEGRSGLTSEIALYLGDVADHVQTMLQSLNHYEKISSRSHSNYLAQISIEMTQTNNEINDVLSKLTALGSILVPMNLITGLWGMNVKVPGQGKDDLVWFVAITSGMTVFIIICYLVMRRLKIV</sequence>
<keyword evidence="9" id="KW-1185">Reference proteome</keyword>
<dbReference type="InterPro" id="IPR045863">
    <property type="entry name" value="CorA_TM1_TM2"/>
</dbReference>
<evidence type="ECO:0000256" key="2">
    <source>
        <dbReference type="ARBA" id="ARBA00009765"/>
    </source>
</evidence>
<feature type="compositionally biased region" description="Polar residues" evidence="6">
    <location>
        <begin position="185"/>
        <end position="194"/>
    </location>
</feature>
<feature type="region of interest" description="Disordered" evidence="6">
    <location>
        <begin position="1"/>
        <end position="137"/>
    </location>
</feature>
<dbReference type="GO" id="GO:0010961">
    <property type="term" value="P:intracellular magnesium ion homeostasis"/>
    <property type="evidence" value="ECO:0007669"/>
    <property type="project" value="TreeGrafter"/>
</dbReference>
<feature type="compositionally biased region" description="Polar residues" evidence="6">
    <location>
        <begin position="15"/>
        <end position="26"/>
    </location>
</feature>
<feature type="compositionally biased region" description="Basic and acidic residues" evidence="6">
    <location>
        <begin position="55"/>
        <end position="69"/>
    </location>
</feature>
<evidence type="ECO:0000313" key="8">
    <source>
        <dbReference type="EMBL" id="OZJ06292.1"/>
    </source>
</evidence>
<dbReference type="GO" id="GO:0015095">
    <property type="term" value="F:magnesium ion transmembrane transporter activity"/>
    <property type="evidence" value="ECO:0007669"/>
    <property type="project" value="InterPro"/>
</dbReference>
<dbReference type="Proteomes" id="UP000242875">
    <property type="component" value="Unassembled WGS sequence"/>
</dbReference>
<accession>A0A261Y6R1</accession>
<feature type="region of interest" description="Disordered" evidence="6">
    <location>
        <begin position="168"/>
        <end position="199"/>
    </location>
</feature>
<evidence type="ECO:0000256" key="5">
    <source>
        <dbReference type="ARBA" id="ARBA00023136"/>
    </source>
</evidence>
<feature type="compositionally biased region" description="Low complexity" evidence="6">
    <location>
        <begin position="83"/>
        <end position="100"/>
    </location>
</feature>
<gene>
    <name evidence="8" type="ORF">BZG36_00776</name>
</gene>
<keyword evidence="4 7" id="KW-1133">Transmembrane helix</keyword>
<dbReference type="Gene3D" id="3.30.460.20">
    <property type="entry name" value="CorA soluble domain-like"/>
    <property type="match status" value="1"/>
</dbReference>
<dbReference type="OrthoDB" id="29879at2759"/>
<dbReference type="AlphaFoldDB" id="A0A261Y6R1"/>
<dbReference type="GO" id="GO:0016020">
    <property type="term" value="C:membrane"/>
    <property type="evidence" value="ECO:0007669"/>
    <property type="project" value="UniProtKB-SubCell"/>
</dbReference>
<dbReference type="InterPro" id="IPR002523">
    <property type="entry name" value="MgTranspt_CorA/ZnTranspt_ZntB"/>
</dbReference>
<dbReference type="InterPro" id="IPR045861">
    <property type="entry name" value="CorA_cytoplasmic_dom"/>
</dbReference>
<keyword evidence="5 7" id="KW-0472">Membrane</keyword>
<dbReference type="FunFam" id="1.20.58.340:FF:000008">
    <property type="entry name" value="CorA family metal ion transporter"/>
    <property type="match status" value="1"/>
</dbReference>
<comment type="caution">
    <text evidence="8">The sequence shown here is derived from an EMBL/GenBank/DDBJ whole genome shotgun (WGS) entry which is preliminary data.</text>
</comment>
<evidence type="ECO:0000256" key="6">
    <source>
        <dbReference type="SAM" id="MobiDB-lite"/>
    </source>
</evidence>
<dbReference type="SUPFAM" id="SSF143865">
    <property type="entry name" value="CorA soluble domain-like"/>
    <property type="match status" value="1"/>
</dbReference>
<feature type="region of interest" description="Disordered" evidence="6">
    <location>
        <begin position="227"/>
        <end position="268"/>
    </location>
</feature>